<evidence type="ECO:0008006" key="3">
    <source>
        <dbReference type="Google" id="ProtNLM"/>
    </source>
</evidence>
<dbReference type="OrthoDB" id="5523318at2"/>
<name>A0A085WKQ7_9BACT</name>
<dbReference type="Proteomes" id="UP000028725">
    <property type="component" value="Unassembled WGS sequence"/>
</dbReference>
<gene>
    <name evidence="1" type="ORF">DB31_7507</name>
</gene>
<proteinExistence type="predicted"/>
<dbReference type="NCBIfam" id="TIGR02265">
    <property type="entry name" value="Mxa_TIGR02265"/>
    <property type="match status" value="1"/>
</dbReference>
<evidence type="ECO:0000313" key="2">
    <source>
        <dbReference type="Proteomes" id="UP000028725"/>
    </source>
</evidence>
<dbReference type="STRING" id="394096.DB31_7507"/>
<dbReference type="RefSeq" id="WP_044188890.1">
    <property type="nucleotide sequence ID" value="NZ_JMCB01000006.1"/>
</dbReference>
<dbReference type="EMBL" id="JMCB01000006">
    <property type="protein sequence ID" value="KFE68270.1"/>
    <property type="molecule type" value="Genomic_DNA"/>
</dbReference>
<comment type="caution">
    <text evidence="1">The sequence shown here is derived from an EMBL/GenBank/DDBJ whole genome shotgun (WGS) entry which is preliminary data.</text>
</comment>
<accession>A0A085WKQ7</accession>
<keyword evidence="2" id="KW-1185">Reference proteome</keyword>
<reference evidence="1 2" key="1">
    <citation type="submission" date="2014-04" db="EMBL/GenBank/DDBJ databases">
        <title>Genome assembly of Hyalangium minutum DSM 14724.</title>
        <authorList>
            <person name="Sharma G."/>
            <person name="Subramanian S."/>
        </authorList>
    </citation>
    <scope>NUCLEOTIDE SEQUENCE [LARGE SCALE GENOMIC DNA]</scope>
    <source>
        <strain evidence="1 2">DSM 14724</strain>
    </source>
</reference>
<dbReference type="InterPro" id="IPR011751">
    <property type="entry name" value="Mxa_paralog_2265"/>
</dbReference>
<organism evidence="1 2">
    <name type="scientific">Hyalangium minutum</name>
    <dbReference type="NCBI Taxonomy" id="394096"/>
    <lineage>
        <taxon>Bacteria</taxon>
        <taxon>Pseudomonadati</taxon>
        <taxon>Myxococcota</taxon>
        <taxon>Myxococcia</taxon>
        <taxon>Myxococcales</taxon>
        <taxon>Cystobacterineae</taxon>
        <taxon>Archangiaceae</taxon>
        <taxon>Hyalangium</taxon>
    </lineage>
</organism>
<dbReference type="Pfam" id="PF09536">
    <property type="entry name" value="DUF2378"/>
    <property type="match status" value="1"/>
</dbReference>
<evidence type="ECO:0000313" key="1">
    <source>
        <dbReference type="EMBL" id="KFE68270.1"/>
    </source>
</evidence>
<protein>
    <recommendedName>
        <fullName evidence="3">TIGR02265 family protein</fullName>
    </recommendedName>
</protein>
<sequence length="208" mass="22675">MPSTNVIPTPPGGVEADYERRIQMTTPEDTARGLFFNGVLSAVVSLGGDAALKQCHSQLNDKRFEKRFTDFASYPVADFLRLALAATRVLSPKLGGSELTQQRLGGQATHDFLSSMAGRTLLLLSGDSPKRLVGNLASGYRSAVSYGERIVSMQGDHAARVVMKRDFMLPLYNEGVLKALLESVHAKDAQVRAKPLGQLDCEYELSWS</sequence>
<dbReference type="AlphaFoldDB" id="A0A085WKQ7"/>
<dbReference type="PATRIC" id="fig|394096.3.peg.3547"/>